<feature type="region of interest" description="Disordered" evidence="16">
    <location>
        <begin position="1"/>
        <end position="23"/>
    </location>
</feature>
<dbReference type="SMART" id="SM00086">
    <property type="entry name" value="PAC"/>
    <property type="match status" value="2"/>
</dbReference>
<dbReference type="InterPro" id="IPR011009">
    <property type="entry name" value="Kinase-like_dom_sf"/>
</dbReference>
<feature type="compositionally biased region" description="Polar residues" evidence="16">
    <location>
        <begin position="420"/>
        <end position="434"/>
    </location>
</feature>
<accession>A9T6N7</accession>
<dbReference type="Proteomes" id="UP000006727">
    <property type="component" value="Chromosome 19"/>
</dbReference>
<keyword evidence="12" id="KW-0675">Receptor</keyword>
<dbReference type="EC" id="2.7.11.1" evidence="3"/>
<dbReference type="InterPro" id="IPR017441">
    <property type="entry name" value="Protein_kinase_ATP_BS"/>
</dbReference>
<dbReference type="PANTHER" id="PTHR45637">
    <property type="entry name" value="FLIPPASE KINASE 1-RELATED"/>
    <property type="match status" value="1"/>
</dbReference>
<evidence type="ECO:0000256" key="5">
    <source>
        <dbReference type="ARBA" id="ARBA00022543"/>
    </source>
</evidence>
<dbReference type="PROSITE" id="PS50112">
    <property type="entry name" value="PAS"/>
    <property type="match status" value="2"/>
</dbReference>
<dbReference type="PROSITE" id="PS50113">
    <property type="entry name" value="PAC"/>
    <property type="match status" value="2"/>
</dbReference>
<reference evidence="22" key="4">
    <citation type="submission" date="2020-12" db="UniProtKB">
        <authorList>
            <consortium name="EnsemblPlants"/>
        </authorList>
    </citation>
    <scope>IDENTIFICATION</scope>
</reference>
<keyword evidence="9" id="KW-0418">Kinase</keyword>
<feature type="domain" description="PAC" evidence="19">
    <location>
        <begin position="591"/>
        <end position="645"/>
    </location>
</feature>
<dbReference type="GO" id="GO:0005886">
    <property type="term" value="C:plasma membrane"/>
    <property type="evidence" value="ECO:0000318"/>
    <property type="project" value="GO_Central"/>
</dbReference>
<dbReference type="EnsemblPlants" id="Pp3c19_10230V3.2">
    <property type="protein sequence ID" value="Pp3c19_10230V3.2"/>
    <property type="gene ID" value="Pp3c19_10230"/>
</dbReference>
<evidence type="ECO:0000256" key="3">
    <source>
        <dbReference type="ARBA" id="ARBA00012513"/>
    </source>
</evidence>
<dbReference type="CDD" id="cd00130">
    <property type="entry name" value="PAS"/>
    <property type="match status" value="2"/>
</dbReference>
<dbReference type="SUPFAM" id="SSF56112">
    <property type="entry name" value="Protein kinase-like (PK-like)"/>
    <property type="match status" value="1"/>
</dbReference>
<evidence type="ECO:0000256" key="4">
    <source>
        <dbReference type="ARBA" id="ARBA00022527"/>
    </source>
</evidence>
<dbReference type="EnsemblPlants" id="Pp3c19_10230V3.3">
    <property type="protein sequence ID" value="Pp3c19_10230V3.3"/>
    <property type="gene ID" value="Pp3c19_10230"/>
</dbReference>
<protein>
    <recommendedName>
        <fullName evidence="3">non-specific serine/threonine protein kinase</fullName>
        <ecNumber evidence="3">2.7.11.1</ecNumber>
    </recommendedName>
</protein>
<keyword evidence="11" id="KW-0157">Chromophore</keyword>
<dbReference type="Pfam" id="PF13426">
    <property type="entry name" value="PAS_9"/>
    <property type="match status" value="2"/>
</dbReference>
<dbReference type="FunFam" id="3.30.450.20:FF:000002">
    <property type="entry name" value="LOV domain-containing protein"/>
    <property type="match status" value="1"/>
</dbReference>
<dbReference type="GO" id="GO:0005634">
    <property type="term" value="C:nucleus"/>
    <property type="evidence" value="ECO:0000318"/>
    <property type="project" value="GO_Central"/>
</dbReference>
<evidence type="ECO:0000259" key="19">
    <source>
        <dbReference type="PROSITE" id="PS50113"/>
    </source>
</evidence>
<dbReference type="InterPro" id="IPR035965">
    <property type="entry name" value="PAS-like_dom_sf"/>
</dbReference>
<feature type="region of interest" description="Disordered" evidence="16">
    <location>
        <begin position="111"/>
        <end position="154"/>
    </location>
</feature>
<keyword evidence="23" id="KW-1185">Reference proteome</keyword>
<dbReference type="PROSITE" id="PS50011">
    <property type="entry name" value="PROTEIN_KINASE_DOM"/>
    <property type="match status" value="1"/>
</dbReference>
<evidence type="ECO:0000256" key="14">
    <source>
        <dbReference type="ARBA" id="ARBA00048679"/>
    </source>
</evidence>
<dbReference type="InterPro" id="IPR001610">
    <property type="entry name" value="PAC"/>
</dbReference>
<evidence type="ECO:0000256" key="13">
    <source>
        <dbReference type="ARBA" id="ARBA00047899"/>
    </source>
</evidence>
<feature type="compositionally biased region" description="Basic and acidic residues" evidence="16">
    <location>
        <begin position="124"/>
        <end position="147"/>
    </location>
</feature>
<dbReference type="NCBIfam" id="TIGR00229">
    <property type="entry name" value="sensory_box"/>
    <property type="match status" value="2"/>
</dbReference>
<feature type="region of interest" description="Disordered" evidence="16">
    <location>
        <begin position="172"/>
        <end position="232"/>
    </location>
</feature>
<dbReference type="GO" id="GO:0009882">
    <property type="term" value="F:blue light photoreceptor activity"/>
    <property type="evidence" value="ECO:0007669"/>
    <property type="project" value="UniProtKB-ARBA"/>
</dbReference>
<dbReference type="Gramene" id="Pp3c19_10230V3.1">
    <property type="protein sequence ID" value="Pp3c19_10230V3.1"/>
    <property type="gene ID" value="Pp3c19_10230"/>
</dbReference>
<dbReference type="STRING" id="3218.Q6BCU1"/>
<dbReference type="Gramene" id="Pp3c19_10230V3.3">
    <property type="protein sequence ID" value="Pp3c19_10230V3.3"/>
    <property type="gene ID" value="Pp3c19_10230"/>
</dbReference>
<dbReference type="Gramene" id="Pp3c19_10230V3.2">
    <property type="protein sequence ID" value="Pp3c19_10230V3.2"/>
    <property type="gene ID" value="Pp3c19_10230"/>
</dbReference>
<dbReference type="InterPro" id="IPR000719">
    <property type="entry name" value="Prot_kinase_dom"/>
</dbReference>
<gene>
    <name evidence="20" type="primary">PHOTA1</name>
    <name evidence="22" type="synonym">LOC112272635</name>
    <name evidence="21" type="ORF">PHYPA_023961</name>
</gene>
<comment type="catalytic activity">
    <reaction evidence="13">
        <text>L-threonyl-[protein] + ATP = O-phospho-L-threonyl-[protein] + ADP + H(+)</text>
        <dbReference type="Rhea" id="RHEA:46608"/>
        <dbReference type="Rhea" id="RHEA-COMP:11060"/>
        <dbReference type="Rhea" id="RHEA-COMP:11605"/>
        <dbReference type="ChEBI" id="CHEBI:15378"/>
        <dbReference type="ChEBI" id="CHEBI:30013"/>
        <dbReference type="ChEBI" id="CHEBI:30616"/>
        <dbReference type="ChEBI" id="CHEBI:61977"/>
        <dbReference type="ChEBI" id="CHEBI:456216"/>
        <dbReference type="EC" id="2.7.11.1"/>
    </reaction>
</comment>
<evidence type="ECO:0000313" key="21">
    <source>
        <dbReference type="EMBL" id="PNR34144.1"/>
    </source>
</evidence>
<evidence type="ECO:0000256" key="12">
    <source>
        <dbReference type="ARBA" id="ARBA00023170"/>
    </source>
</evidence>
<dbReference type="CDD" id="cd05574">
    <property type="entry name" value="STKc_phototropin_like"/>
    <property type="match status" value="1"/>
</dbReference>
<evidence type="ECO:0000313" key="22">
    <source>
        <dbReference type="EnsemblPlants" id="Pp3c19_10230V3.1"/>
    </source>
</evidence>
<dbReference type="EnsemblPlants" id="Pp3c19_10230V3.4">
    <property type="protein sequence ID" value="Pp3c19_10230V3.4"/>
    <property type="gene ID" value="Pp3c19_10230"/>
</dbReference>
<keyword evidence="10 15" id="KW-0067">ATP-binding</keyword>
<evidence type="ECO:0000313" key="23">
    <source>
        <dbReference type="Proteomes" id="UP000006727"/>
    </source>
</evidence>
<keyword evidence="7" id="KW-0808">Transferase</keyword>
<feature type="compositionally biased region" description="Polar residues" evidence="16">
    <location>
        <begin position="220"/>
        <end position="230"/>
    </location>
</feature>
<keyword evidence="4" id="KW-0723">Serine/threonine-protein kinase</keyword>
<dbReference type="GO" id="GO:0005737">
    <property type="term" value="C:cytoplasm"/>
    <property type="evidence" value="ECO:0000318"/>
    <property type="project" value="GO_Central"/>
</dbReference>
<reference evidence="21 23" key="2">
    <citation type="journal article" date="2008" name="Science">
        <title>The Physcomitrella genome reveals evolutionary insights into the conquest of land by plants.</title>
        <authorList>
            <person name="Rensing S."/>
            <person name="Lang D."/>
            <person name="Zimmer A."/>
            <person name="Terry A."/>
            <person name="Salamov A."/>
            <person name="Shapiro H."/>
            <person name="Nishiyama T."/>
            <person name="Perroud P.-F."/>
            <person name="Lindquist E."/>
            <person name="Kamisugi Y."/>
            <person name="Tanahashi T."/>
            <person name="Sakakibara K."/>
            <person name="Fujita T."/>
            <person name="Oishi K."/>
            <person name="Shin-I T."/>
            <person name="Kuroki Y."/>
            <person name="Toyoda A."/>
            <person name="Suzuki Y."/>
            <person name="Hashimoto A."/>
            <person name="Yamaguchi K."/>
            <person name="Sugano A."/>
            <person name="Kohara Y."/>
            <person name="Fujiyama A."/>
            <person name="Anterola A."/>
            <person name="Aoki S."/>
            <person name="Ashton N."/>
            <person name="Barbazuk W.B."/>
            <person name="Barker E."/>
            <person name="Bennetzen J."/>
            <person name="Bezanilla M."/>
            <person name="Blankenship R."/>
            <person name="Cho S.H."/>
            <person name="Dutcher S."/>
            <person name="Estelle M."/>
            <person name="Fawcett J.A."/>
            <person name="Gundlach H."/>
            <person name="Hanada K."/>
            <person name="Heyl A."/>
            <person name="Hicks K.A."/>
            <person name="Hugh J."/>
            <person name="Lohr M."/>
            <person name="Mayer K."/>
            <person name="Melkozernov A."/>
            <person name="Murata T."/>
            <person name="Nelson D."/>
            <person name="Pils B."/>
            <person name="Prigge M."/>
            <person name="Reiss B."/>
            <person name="Renner T."/>
            <person name="Rombauts S."/>
            <person name="Rushton P."/>
            <person name="Sanderfoot A."/>
            <person name="Schween G."/>
            <person name="Shiu S.-H."/>
            <person name="Stueber K."/>
            <person name="Theodoulou F.L."/>
            <person name="Tu H."/>
            <person name="Van de Peer Y."/>
            <person name="Verrier P.J."/>
            <person name="Waters E."/>
            <person name="Wood A."/>
            <person name="Yang L."/>
            <person name="Cove D."/>
            <person name="Cuming A."/>
            <person name="Hasebe M."/>
            <person name="Lucas S."/>
            <person name="Mishler D.B."/>
            <person name="Reski R."/>
            <person name="Grigoriev I."/>
            <person name="Quatrano R.S."/>
            <person name="Boore J.L."/>
        </authorList>
    </citation>
    <scope>NUCLEOTIDE SEQUENCE [LARGE SCALE GENOMIC DNA]</scope>
    <source>
        <strain evidence="22 23">cv. Gransden 2004</strain>
    </source>
</reference>
<dbReference type="Gene3D" id="3.30.450.20">
    <property type="entry name" value="PAS domain"/>
    <property type="match status" value="2"/>
</dbReference>
<evidence type="ECO:0000256" key="8">
    <source>
        <dbReference type="ARBA" id="ARBA00022741"/>
    </source>
</evidence>
<dbReference type="SUPFAM" id="SSF55785">
    <property type="entry name" value="PYP-like sensor domain (PAS domain)"/>
    <property type="match status" value="2"/>
</dbReference>
<accession>Q6BCU1</accession>
<feature type="domain" description="PAS" evidence="18">
    <location>
        <begin position="237"/>
        <end position="310"/>
    </location>
</feature>
<evidence type="ECO:0000256" key="10">
    <source>
        <dbReference type="ARBA" id="ARBA00022840"/>
    </source>
</evidence>
<dbReference type="FunCoup" id="Q6BCU1">
    <property type="interactions" value="1173"/>
</dbReference>
<evidence type="ECO:0000256" key="16">
    <source>
        <dbReference type="SAM" id="MobiDB-lite"/>
    </source>
</evidence>
<feature type="region of interest" description="Disordered" evidence="16">
    <location>
        <begin position="395"/>
        <end position="463"/>
    </location>
</feature>
<keyword evidence="8 15" id="KW-0547">Nucleotide-binding</keyword>
<dbReference type="OMA" id="THVCLIS"/>
<dbReference type="eggNOG" id="ENOG502QPPH">
    <property type="taxonomic scope" value="Eukaryota"/>
</dbReference>
<evidence type="ECO:0000259" key="18">
    <source>
        <dbReference type="PROSITE" id="PS50112"/>
    </source>
</evidence>
<dbReference type="EnsemblPlants" id="Pp3c19_10230V3.6">
    <property type="protein sequence ID" value="Pp3c19_10230V3.6"/>
    <property type="gene ID" value="Pp3c19_10230"/>
</dbReference>
<accession>E1C9R1</accession>
<evidence type="ECO:0000259" key="17">
    <source>
        <dbReference type="PROSITE" id="PS50011"/>
    </source>
</evidence>
<evidence type="ECO:0000256" key="9">
    <source>
        <dbReference type="ARBA" id="ARBA00022777"/>
    </source>
</evidence>
<dbReference type="PaxDb" id="3218-PP1S174_62V6.1"/>
<evidence type="ECO:0000256" key="11">
    <source>
        <dbReference type="ARBA" id="ARBA00022991"/>
    </source>
</evidence>
<proteinExistence type="evidence at transcript level"/>
<dbReference type="InterPro" id="IPR000014">
    <property type="entry name" value="PAS"/>
</dbReference>
<evidence type="ECO:0000256" key="2">
    <source>
        <dbReference type="ARBA" id="ARBA00009903"/>
    </source>
</evidence>
<sequence length="1070" mass="119571">MSFDSTFGSPGSRKTMKKGNRGSLEVFGGAPRLMQAGIYGGLAVPQEDELPEATNILDNISGPLTNRGLGATDVSSAPAPVLPKVNSTLRQSSRKIAEVEKSLSERAMVVEGLLPSRGSSMSQSRRESLSSRKDDREAMKPVKENSGEPKLSQQELMAERIAEWGLVLNSTKAGKPQDVNTRRSEDMRMSMKSGEYHRPSESYRRFSEEYQKSEYVPTSRGPSKRNSQVSEDVPVQVSEELLDALSSFKQTFVVSDATKPDCPIVYASAGFFTMSGYSAKEIIGHNCRFLQGPDTDPADVEKIRHAVKNGKNFCGRLLNYRKDGSTFWNLLTITPIKDENDKVVKFIGMQVEVSKYTEGAKAVARRPNGLPESLIRYDARQKDKATESVTELVGAFKKPQPPPTPALQSIPADGSLVSPLPSQTISTAIHSNKVQGHRRSTEPYTSSRAQKLSGVSELGDTGRSKRTSGFLSLLGIGQKSERIMEEGNLESDLEADLLVLDRPESRDDFDRTLGIRRGIDLATTLERIEKNFVITDPRLPDNPIIFASDEFLELTEYTREEILGRNCRFLQGPDTDQNTVQKIRDAIKENRDITVQLLNYTKSGKPFWNLFHLQAMRDHKGELQYFIGVQMDGSEYVEPTRHRLSDKTEKASAMLVQETARNIDTAVRELPDANTTPEDLWANHSKSVMPKPHMGGTPEWQSILKVRTAGKKLGLKNFKPIKPLGCGDTGSVHLVELRGTDHVFAMKAMDKTVMMDRNKVHRACVERQILDLMDHPFLPTLYASFQTATHVCLITDFCPGGELFLVLERQPKKHFREDSARFYAAEVVLALEYLHCKGVIYRDLKPENILVTESGHIQLTDFDLSFITTPRVQLIPPAIPKTSTWDRARGAKKKAQQPQTKDIPRPIFFAAPVTPSNSFIGTEEYIAPEIISGQGHSSAVDWWGLGILIYEMLFGRTPFRGKNRQTTFANVLEKELCFPAHIPVSLEAKTLIRDLLIRDPLKRLGSYRGANDIKNHPFFRGIKWPLIRNMTPPSLEVPLLITSSVPELDDKGAELEWDDMEAASNFGDTF</sequence>
<dbReference type="SMR" id="Q6BCU1"/>
<evidence type="ECO:0000256" key="1">
    <source>
        <dbReference type="ARBA" id="ARBA00001917"/>
    </source>
</evidence>
<evidence type="ECO:0000313" key="20">
    <source>
        <dbReference type="EMBL" id="BAD32622.1"/>
    </source>
</evidence>
<evidence type="ECO:0000256" key="6">
    <source>
        <dbReference type="ARBA" id="ARBA00022606"/>
    </source>
</evidence>
<dbReference type="EMBL" id="ABEU02000019">
    <property type="protein sequence ID" value="PNR34144.1"/>
    <property type="molecule type" value="Genomic_DNA"/>
</dbReference>
<dbReference type="FunFam" id="3.30.450.20:FF:000036">
    <property type="entry name" value="Putative LOV domain-containing protein"/>
    <property type="match status" value="1"/>
</dbReference>
<name>Q6BCU1_PHYPA</name>
<dbReference type="InterPro" id="IPR000700">
    <property type="entry name" value="PAS-assoc_C"/>
</dbReference>
<dbReference type="FunFam" id="3.30.200.20:FF:000133">
    <property type="entry name" value="LOV domain-containing protein"/>
    <property type="match status" value="1"/>
</dbReference>
<organism evidence="20">
    <name type="scientific">Physcomitrium patens</name>
    <name type="common">Spreading-leaved earth moss</name>
    <name type="synonym">Physcomitrella patens</name>
    <dbReference type="NCBI Taxonomy" id="3218"/>
    <lineage>
        <taxon>Eukaryota</taxon>
        <taxon>Viridiplantae</taxon>
        <taxon>Streptophyta</taxon>
        <taxon>Embryophyta</taxon>
        <taxon>Bryophyta</taxon>
        <taxon>Bryophytina</taxon>
        <taxon>Bryopsida</taxon>
        <taxon>Funariidae</taxon>
        <taxon>Funariales</taxon>
        <taxon>Funariaceae</taxon>
        <taxon>Physcomitrium</taxon>
    </lineage>
</organism>
<dbReference type="OrthoDB" id="432483at2759"/>
<comment type="similarity">
    <text evidence="2">Belongs to the protein kinase superfamily. AGC Ser/Thr protein kinase family.</text>
</comment>
<dbReference type="GO" id="GO:0004674">
    <property type="term" value="F:protein serine/threonine kinase activity"/>
    <property type="evidence" value="ECO:0000318"/>
    <property type="project" value="GO_Central"/>
</dbReference>
<dbReference type="Gene3D" id="1.10.510.10">
    <property type="entry name" value="Transferase(Phosphotransferase) domain 1"/>
    <property type="match status" value="2"/>
</dbReference>
<keyword evidence="6" id="KW-0716">Sensory transduction</keyword>
<feature type="domain" description="PAS" evidence="18">
    <location>
        <begin position="517"/>
        <end position="590"/>
    </location>
</feature>
<feature type="domain" description="PAC" evidence="19">
    <location>
        <begin position="311"/>
        <end position="365"/>
    </location>
</feature>
<dbReference type="PROSITE" id="PS00108">
    <property type="entry name" value="PROTEIN_KINASE_ST"/>
    <property type="match status" value="1"/>
</dbReference>
<dbReference type="HOGENOM" id="CLU_006321_0_0_1"/>
<dbReference type="SMART" id="SM00220">
    <property type="entry name" value="S_TKc"/>
    <property type="match status" value="1"/>
</dbReference>
<dbReference type="Pfam" id="PF00069">
    <property type="entry name" value="Pkinase"/>
    <property type="match status" value="2"/>
</dbReference>
<dbReference type="Gramene" id="Pp3c19_10230V3.6">
    <property type="protein sequence ID" value="Pp3c19_10230V3.6"/>
    <property type="gene ID" value="Pp3c19_10230"/>
</dbReference>
<dbReference type="EnsemblPlants" id="Pp3c19_10230V3.5">
    <property type="protein sequence ID" value="Pp3c19_10230V3.5"/>
    <property type="gene ID" value="Pp3c19_10230"/>
</dbReference>
<dbReference type="Gramene" id="Pp3c19_10230V3.4">
    <property type="protein sequence ID" value="Pp3c19_10230V3.4"/>
    <property type="gene ID" value="Pp3c19_10230"/>
</dbReference>
<reference evidence="20" key="1">
    <citation type="journal article" date="2004" name="Plant Physiol.">
        <title>Phototropins mediate blue and red light-induced chloroplast movements in Physcomitrella patens.</title>
        <authorList>
            <person name="Kasahara M."/>
            <person name="Kagawa T."/>
            <person name="Sato Y."/>
            <person name="Kiyosue T."/>
            <person name="Wada M."/>
        </authorList>
    </citation>
    <scope>NUCLEOTIDE SEQUENCE</scope>
</reference>
<feature type="compositionally biased region" description="Basic and acidic residues" evidence="16">
    <location>
        <begin position="180"/>
        <end position="212"/>
    </location>
</feature>
<dbReference type="Gene3D" id="3.30.200.20">
    <property type="entry name" value="Phosphorylase Kinase, domain 1"/>
    <property type="match status" value="1"/>
</dbReference>
<dbReference type="SMART" id="SM00091">
    <property type="entry name" value="PAS"/>
    <property type="match status" value="2"/>
</dbReference>
<dbReference type="Gramene" id="Pp3c19_10230V3.5">
    <property type="protein sequence ID" value="Pp3c19_10230V3.5"/>
    <property type="gene ID" value="Pp3c19_10230"/>
</dbReference>
<feature type="domain" description="Protein kinase" evidence="17">
    <location>
        <begin position="718"/>
        <end position="1019"/>
    </location>
</feature>
<dbReference type="InterPro" id="IPR008271">
    <property type="entry name" value="Ser/Thr_kinase_AS"/>
</dbReference>
<dbReference type="EMBL" id="AB163420">
    <property type="protein sequence ID" value="BAD32622.1"/>
    <property type="molecule type" value="mRNA"/>
</dbReference>
<comment type="catalytic activity">
    <reaction evidence="14">
        <text>L-seryl-[protein] + ATP = O-phospho-L-seryl-[protein] + ADP + H(+)</text>
        <dbReference type="Rhea" id="RHEA:17989"/>
        <dbReference type="Rhea" id="RHEA-COMP:9863"/>
        <dbReference type="Rhea" id="RHEA-COMP:11604"/>
        <dbReference type="ChEBI" id="CHEBI:15378"/>
        <dbReference type="ChEBI" id="CHEBI:29999"/>
        <dbReference type="ChEBI" id="CHEBI:30616"/>
        <dbReference type="ChEBI" id="CHEBI:83421"/>
        <dbReference type="ChEBI" id="CHEBI:456216"/>
        <dbReference type="EC" id="2.7.11.1"/>
    </reaction>
</comment>
<dbReference type="GO" id="GO:0005524">
    <property type="term" value="F:ATP binding"/>
    <property type="evidence" value="ECO:0007669"/>
    <property type="project" value="UniProtKB-UniRule"/>
</dbReference>
<dbReference type="PROSITE" id="PS00107">
    <property type="entry name" value="PROTEIN_KINASE_ATP"/>
    <property type="match status" value="1"/>
</dbReference>
<evidence type="ECO:0000256" key="7">
    <source>
        <dbReference type="ARBA" id="ARBA00022679"/>
    </source>
</evidence>
<evidence type="ECO:0000256" key="15">
    <source>
        <dbReference type="PROSITE-ProRule" id="PRU10141"/>
    </source>
</evidence>
<dbReference type="AlphaFoldDB" id="Q6BCU1"/>
<reference evidence="21 23" key="3">
    <citation type="journal article" date="2018" name="Plant J.">
        <title>The Physcomitrella patens chromosome-scale assembly reveals moss genome structure and evolution.</title>
        <authorList>
            <person name="Lang D."/>
            <person name="Ullrich K.K."/>
            <person name="Murat F."/>
            <person name="Fuchs J."/>
            <person name="Jenkins J."/>
            <person name="Haas F.B."/>
            <person name="Piednoel M."/>
            <person name="Gundlach H."/>
            <person name="Van Bel M."/>
            <person name="Meyberg R."/>
            <person name="Vives C."/>
            <person name="Morata J."/>
            <person name="Symeonidi A."/>
            <person name="Hiss M."/>
            <person name="Muchero W."/>
            <person name="Kamisugi Y."/>
            <person name="Saleh O."/>
            <person name="Blanc G."/>
            <person name="Decker E.L."/>
            <person name="van Gessel N."/>
            <person name="Grimwood J."/>
            <person name="Hayes R.D."/>
            <person name="Graham S.W."/>
            <person name="Gunter L.E."/>
            <person name="McDaniel S.F."/>
            <person name="Hoernstein S.N.W."/>
            <person name="Larsson A."/>
            <person name="Li F.W."/>
            <person name="Perroud P.F."/>
            <person name="Phillips J."/>
            <person name="Ranjan P."/>
            <person name="Rokshar D.S."/>
            <person name="Rothfels C.J."/>
            <person name="Schneider L."/>
            <person name="Shu S."/>
            <person name="Stevenson D.W."/>
            <person name="Thummler F."/>
            <person name="Tillich M."/>
            <person name="Villarreal Aguilar J.C."/>
            <person name="Widiez T."/>
            <person name="Wong G.K."/>
            <person name="Wymore A."/>
            <person name="Zhang Y."/>
            <person name="Zimmer A.D."/>
            <person name="Quatrano R.S."/>
            <person name="Mayer K.F.X."/>
            <person name="Goodstein D."/>
            <person name="Casacuberta J.M."/>
            <person name="Vandepoele K."/>
            <person name="Reski R."/>
            <person name="Cuming A.C."/>
            <person name="Tuskan G.A."/>
            <person name="Maumus F."/>
            <person name="Salse J."/>
            <person name="Schmutz J."/>
            <person name="Rensing S.A."/>
        </authorList>
    </citation>
    <scope>NUCLEOTIDE SEQUENCE [LARGE SCALE GENOMIC DNA]</scope>
    <source>
        <strain evidence="22 23">cv. Gransden 2004</strain>
    </source>
</reference>
<keyword evidence="5" id="KW-0600">Photoreceptor protein</keyword>
<comment type="cofactor">
    <cofactor evidence="1">
        <name>FMN</name>
        <dbReference type="ChEBI" id="CHEBI:58210"/>
    </cofactor>
</comment>
<dbReference type="EnsemblPlants" id="Pp3c19_10230V3.1">
    <property type="protein sequence ID" value="Pp3c19_10230V3.1"/>
    <property type="gene ID" value="Pp3c19_10230"/>
</dbReference>
<feature type="binding site" evidence="15">
    <location>
        <position position="747"/>
    </location>
    <ligand>
        <name>ATP</name>
        <dbReference type="ChEBI" id="CHEBI:30616"/>
    </ligand>
</feature>